<sequence length="254" mass="27372">MFMIVVATIACLGIVYYFLPITERGPPEQQTRDAQHPDHQESRMGSSASAPDQSVSPTQASRSSTQGGHSDEPGSDEPAFTLPSPLAAAESELVPTIPEDDKSQHEFPSSVSDFTFGSDELTSTPPGSNSLALSVSSDSPHVQPVMIRSLQDRRPLTPINPDIDHELPFYEQSSPPFVFVGFSTSIPPFVRPASPRDPVDSLRSSQVSNSQPFETDSTYEHIRTAPSHNQLGIDEAPGPSEGEVQSSSERAVDV</sequence>
<feature type="compositionally biased region" description="Polar residues" evidence="1">
    <location>
        <begin position="106"/>
        <end position="127"/>
    </location>
</feature>
<feature type="region of interest" description="Disordered" evidence="1">
    <location>
        <begin position="191"/>
        <end position="254"/>
    </location>
</feature>
<feature type="region of interest" description="Disordered" evidence="1">
    <location>
        <begin position="27"/>
        <end position="82"/>
    </location>
</feature>
<reference evidence="2 3" key="1">
    <citation type="submission" date="2014-04" db="EMBL/GenBank/DDBJ databases">
        <authorList>
            <consortium name="DOE Joint Genome Institute"/>
            <person name="Kuo A."/>
            <person name="Girlanda M."/>
            <person name="Perotto S."/>
            <person name="Kohler A."/>
            <person name="Nagy L.G."/>
            <person name="Floudas D."/>
            <person name="Copeland A."/>
            <person name="Barry K.W."/>
            <person name="Cichocki N."/>
            <person name="Veneault-Fourrey C."/>
            <person name="LaButti K."/>
            <person name="Lindquist E.A."/>
            <person name="Lipzen A."/>
            <person name="Lundell T."/>
            <person name="Morin E."/>
            <person name="Murat C."/>
            <person name="Sun H."/>
            <person name="Tunlid A."/>
            <person name="Henrissat B."/>
            <person name="Grigoriev I.V."/>
            <person name="Hibbett D.S."/>
            <person name="Martin F."/>
            <person name="Nordberg H.P."/>
            <person name="Cantor M.N."/>
            <person name="Hua S.X."/>
        </authorList>
    </citation>
    <scope>NUCLEOTIDE SEQUENCE [LARGE SCALE GENOMIC DNA]</scope>
    <source>
        <strain evidence="2 3">MUT 4182</strain>
    </source>
</reference>
<dbReference type="EMBL" id="KN822979">
    <property type="protein sequence ID" value="KIO29714.1"/>
    <property type="molecule type" value="Genomic_DNA"/>
</dbReference>
<keyword evidence="3" id="KW-1185">Reference proteome</keyword>
<evidence type="ECO:0000313" key="3">
    <source>
        <dbReference type="Proteomes" id="UP000054248"/>
    </source>
</evidence>
<evidence type="ECO:0000313" key="2">
    <source>
        <dbReference type="EMBL" id="KIO29714.1"/>
    </source>
</evidence>
<accession>A0A0C3QQB4</accession>
<name>A0A0C3QQB4_9AGAM</name>
<gene>
    <name evidence="2" type="ORF">M407DRAFT_21138</name>
</gene>
<feature type="region of interest" description="Disordered" evidence="1">
    <location>
        <begin position="98"/>
        <end position="141"/>
    </location>
</feature>
<feature type="compositionally biased region" description="Polar residues" evidence="1">
    <location>
        <begin position="243"/>
        <end position="254"/>
    </location>
</feature>
<dbReference type="Proteomes" id="UP000054248">
    <property type="component" value="Unassembled WGS sequence"/>
</dbReference>
<feature type="compositionally biased region" description="Low complexity" evidence="1">
    <location>
        <begin position="128"/>
        <end position="139"/>
    </location>
</feature>
<feature type="compositionally biased region" description="Polar residues" evidence="1">
    <location>
        <begin position="202"/>
        <end position="216"/>
    </location>
</feature>
<protein>
    <submittedName>
        <fullName evidence="2">Uncharacterized protein</fullName>
    </submittedName>
</protein>
<dbReference type="HOGENOM" id="CLU_1094960_0_0_1"/>
<reference evidence="3" key="2">
    <citation type="submission" date="2015-01" db="EMBL/GenBank/DDBJ databases">
        <title>Evolutionary Origins and Diversification of the Mycorrhizal Mutualists.</title>
        <authorList>
            <consortium name="DOE Joint Genome Institute"/>
            <consortium name="Mycorrhizal Genomics Consortium"/>
            <person name="Kohler A."/>
            <person name="Kuo A."/>
            <person name="Nagy L.G."/>
            <person name="Floudas D."/>
            <person name="Copeland A."/>
            <person name="Barry K.W."/>
            <person name="Cichocki N."/>
            <person name="Veneault-Fourrey C."/>
            <person name="LaButti K."/>
            <person name="Lindquist E.A."/>
            <person name="Lipzen A."/>
            <person name="Lundell T."/>
            <person name="Morin E."/>
            <person name="Murat C."/>
            <person name="Riley R."/>
            <person name="Ohm R."/>
            <person name="Sun H."/>
            <person name="Tunlid A."/>
            <person name="Henrissat B."/>
            <person name="Grigoriev I.V."/>
            <person name="Hibbett D.S."/>
            <person name="Martin F."/>
        </authorList>
    </citation>
    <scope>NUCLEOTIDE SEQUENCE [LARGE SCALE GENOMIC DNA]</scope>
    <source>
        <strain evidence="3">MUT 4182</strain>
    </source>
</reference>
<organism evidence="2 3">
    <name type="scientific">Tulasnella calospora MUT 4182</name>
    <dbReference type="NCBI Taxonomy" id="1051891"/>
    <lineage>
        <taxon>Eukaryota</taxon>
        <taxon>Fungi</taxon>
        <taxon>Dikarya</taxon>
        <taxon>Basidiomycota</taxon>
        <taxon>Agaricomycotina</taxon>
        <taxon>Agaricomycetes</taxon>
        <taxon>Cantharellales</taxon>
        <taxon>Tulasnellaceae</taxon>
        <taxon>Tulasnella</taxon>
    </lineage>
</organism>
<feature type="compositionally biased region" description="Basic and acidic residues" evidence="1">
    <location>
        <begin position="30"/>
        <end position="42"/>
    </location>
</feature>
<evidence type="ECO:0000256" key="1">
    <source>
        <dbReference type="SAM" id="MobiDB-lite"/>
    </source>
</evidence>
<dbReference type="AlphaFoldDB" id="A0A0C3QQB4"/>
<feature type="compositionally biased region" description="Polar residues" evidence="1">
    <location>
        <begin position="43"/>
        <end position="68"/>
    </location>
</feature>
<proteinExistence type="predicted"/>